<reference evidence="1" key="2">
    <citation type="journal article" date="2015" name="Fish Shellfish Immunol.">
        <title>Early steps in the European eel (Anguilla anguilla)-Vibrio vulnificus interaction in the gills: Role of the RtxA13 toxin.</title>
        <authorList>
            <person name="Callol A."/>
            <person name="Pajuelo D."/>
            <person name="Ebbesson L."/>
            <person name="Teles M."/>
            <person name="MacKenzie S."/>
            <person name="Amaro C."/>
        </authorList>
    </citation>
    <scope>NUCLEOTIDE SEQUENCE</scope>
</reference>
<accession>A0A0E9XE99</accession>
<sequence length="52" mass="6470">MNEGRWWVLVKYILTHFTDQLIHFSTKIWFTVSVIHFSEFHFCLVHNYWTPL</sequence>
<protein>
    <submittedName>
        <fullName evidence="1">Uncharacterized protein</fullName>
    </submittedName>
</protein>
<proteinExistence type="predicted"/>
<dbReference type="AlphaFoldDB" id="A0A0E9XE99"/>
<evidence type="ECO:0000313" key="1">
    <source>
        <dbReference type="EMBL" id="JAI01073.1"/>
    </source>
</evidence>
<name>A0A0E9XE99_ANGAN</name>
<organism evidence="1">
    <name type="scientific">Anguilla anguilla</name>
    <name type="common">European freshwater eel</name>
    <name type="synonym">Muraena anguilla</name>
    <dbReference type="NCBI Taxonomy" id="7936"/>
    <lineage>
        <taxon>Eukaryota</taxon>
        <taxon>Metazoa</taxon>
        <taxon>Chordata</taxon>
        <taxon>Craniata</taxon>
        <taxon>Vertebrata</taxon>
        <taxon>Euteleostomi</taxon>
        <taxon>Actinopterygii</taxon>
        <taxon>Neopterygii</taxon>
        <taxon>Teleostei</taxon>
        <taxon>Anguilliformes</taxon>
        <taxon>Anguillidae</taxon>
        <taxon>Anguilla</taxon>
    </lineage>
</organism>
<dbReference type="EMBL" id="GBXM01007505">
    <property type="protein sequence ID" value="JAI01073.1"/>
    <property type="molecule type" value="Transcribed_RNA"/>
</dbReference>
<reference evidence="1" key="1">
    <citation type="submission" date="2014-11" db="EMBL/GenBank/DDBJ databases">
        <authorList>
            <person name="Amaro Gonzalez C."/>
        </authorList>
    </citation>
    <scope>NUCLEOTIDE SEQUENCE</scope>
</reference>